<evidence type="ECO:0000256" key="1">
    <source>
        <dbReference type="SAM" id="MobiDB-lite"/>
    </source>
</evidence>
<reference evidence="2" key="1">
    <citation type="submission" date="2023-01" db="EMBL/GenBank/DDBJ databases">
        <title>Draft genome sequence of Nocardiopsis sp. LSu2-4 isolated from halophytes.</title>
        <authorList>
            <person name="Duangmal K."/>
            <person name="Chantavorakit T."/>
        </authorList>
    </citation>
    <scope>NUCLEOTIDE SEQUENCE</scope>
    <source>
        <strain evidence="2">LSu2-4</strain>
    </source>
</reference>
<proteinExistence type="predicted"/>
<feature type="compositionally biased region" description="Gly residues" evidence="1">
    <location>
        <begin position="152"/>
        <end position="168"/>
    </location>
</feature>
<feature type="compositionally biased region" description="Acidic residues" evidence="1">
    <location>
        <begin position="261"/>
        <end position="273"/>
    </location>
</feature>
<feature type="compositionally biased region" description="Basic and acidic residues" evidence="1">
    <location>
        <begin position="1"/>
        <end position="10"/>
    </location>
</feature>
<feature type="compositionally biased region" description="Low complexity" evidence="1">
    <location>
        <begin position="125"/>
        <end position="151"/>
    </location>
</feature>
<feature type="compositionally biased region" description="Low complexity" evidence="1">
    <location>
        <begin position="308"/>
        <end position="329"/>
    </location>
</feature>
<feature type="region of interest" description="Disordered" evidence="1">
    <location>
        <begin position="116"/>
        <end position="352"/>
    </location>
</feature>
<keyword evidence="3" id="KW-1185">Reference proteome</keyword>
<protein>
    <submittedName>
        <fullName evidence="2">Uncharacterized protein</fullName>
    </submittedName>
</protein>
<name>A0ABT4TMI9_9ACTN</name>
<comment type="caution">
    <text evidence="2">The sequence shown here is derived from an EMBL/GenBank/DDBJ whole genome shotgun (WGS) entry which is preliminary data.</text>
</comment>
<sequence length="506" mass="47530">MAAESAKAERPGTLASSADPAPATASRAAEPVPVPPPAAPEARTAEAAAAPPGGGALSGLTAAIGRFGAPAASDGRSTAAVAHRPGKPTMALAAIAGLLLVAAPFGASETGLRMVGSEGAGAGAAGTDPATGTAGAQAQAPVAGGAPVVPGESGGGGAGGAAGGGQDPGGFVPDVLPQAPGAVGGEDREGDGAQDGGPQAGSGGDGGDGGGPGGDGGAGGSGPDAETRMGSLLDGVPLSGSDGSEEAGGDGGDDGPRDSGEAEDAQGAEDAEDGKDAQDVEGPGGSGKEESEGSGSGSGSPDGGDGPADGPEAAGGADAGQAQDQGAAPLSTRADEGADGGGQKREYSAVAGPDCTDPGASYAVHGQGVARAGSGHYTGSGCAGGYDAVPVSGDSNAYTDTAATWTFTPGFDDATCSLKMLVIAGDSPLWGSGEPANVELFDGARAEGPNRGVYKIERPDPGNYWAVTEFSDVDGAFTLRLTNAGAAPQGAPHPTLPASVVEAECR</sequence>
<evidence type="ECO:0000313" key="2">
    <source>
        <dbReference type="EMBL" id="MDA2805916.1"/>
    </source>
</evidence>
<accession>A0ABT4TMI9</accession>
<feature type="compositionally biased region" description="Gly residues" evidence="1">
    <location>
        <begin position="193"/>
        <end position="222"/>
    </location>
</feature>
<feature type="compositionally biased region" description="Low complexity" evidence="1">
    <location>
        <begin position="40"/>
        <end position="51"/>
    </location>
</feature>
<feature type="region of interest" description="Disordered" evidence="1">
    <location>
        <begin position="486"/>
        <end position="506"/>
    </location>
</feature>
<dbReference type="EMBL" id="JAQFWP010000027">
    <property type="protein sequence ID" value="MDA2805916.1"/>
    <property type="molecule type" value="Genomic_DNA"/>
</dbReference>
<feature type="compositionally biased region" description="Low complexity" evidence="1">
    <location>
        <begin position="15"/>
        <end position="31"/>
    </location>
</feature>
<evidence type="ECO:0000313" key="3">
    <source>
        <dbReference type="Proteomes" id="UP001165685"/>
    </source>
</evidence>
<organism evidence="2 3">
    <name type="scientific">Nocardiopsis suaedae</name>
    <dbReference type="NCBI Taxonomy" id="3018444"/>
    <lineage>
        <taxon>Bacteria</taxon>
        <taxon>Bacillati</taxon>
        <taxon>Actinomycetota</taxon>
        <taxon>Actinomycetes</taxon>
        <taxon>Streptosporangiales</taxon>
        <taxon>Nocardiopsidaceae</taxon>
        <taxon>Nocardiopsis</taxon>
    </lineage>
</organism>
<feature type="compositionally biased region" description="Gly residues" evidence="1">
    <location>
        <begin position="294"/>
        <end position="307"/>
    </location>
</feature>
<dbReference type="RefSeq" id="WP_270678566.1">
    <property type="nucleotide sequence ID" value="NZ_JAQFWP010000027.1"/>
</dbReference>
<dbReference type="Proteomes" id="UP001165685">
    <property type="component" value="Unassembled WGS sequence"/>
</dbReference>
<feature type="region of interest" description="Disordered" evidence="1">
    <location>
        <begin position="1"/>
        <end position="55"/>
    </location>
</feature>
<gene>
    <name evidence="2" type="ORF">O4U47_15470</name>
</gene>
<feature type="compositionally biased region" description="Acidic residues" evidence="1">
    <location>
        <begin position="243"/>
        <end position="253"/>
    </location>
</feature>